<dbReference type="Gene3D" id="1.10.8.100">
    <property type="entry name" value="Ribosomal RNA adenine dimethylase-like, domain 2"/>
    <property type="match status" value="1"/>
</dbReference>
<feature type="binding site" evidence="7">
    <location>
        <position position="10"/>
    </location>
    <ligand>
        <name>S-adenosyl-L-methionine</name>
        <dbReference type="ChEBI" id="CHEBI:59789"/>
    </ligand>
</feature>
<keyword evidence="4 7" id="KW-0808">Transferase</keyword>
<accession>A0A2H0TFI6</accession>
<keyword evidence="3 7" id="KW-0489">Methyltransferase</keyword>
<feature type="binding site" evidence="7">
    <location>
        <position position="101"/>
    </location>
    <ligand>
        <name>S-adenosyl-L-methionine</name>
        <dbReference type="ChEBI" id="CHEBI:59789"/>
    </ligand>
</feature>
<feature type="binding site" evidence="7">
    <location>
        <position position="82"/>
    </location>
    <ligand>
        <name>S-adenosyl-L-methionine</name>
        <dbReference type="ChEBI" id="CHEBI:59789"/>
    </ligand>
</feature>
<dbReference type="Pfam" id="PF00398">
    <property type="entry name" value="RrnaAD"/>
    <property type="match status" value="1"/>
</dbReference>
<dbReference type="PROSITE" id="PS01131">
    <property type="entry name" value="RRNA_A_DIMETH"/>
    <property type="match status" value="1"/>
</dbReference>
<keyword evidence="5 7" id="KW-0949">S-adenosyl-L-methionine</keyword>
<dbReference type="InterPro" id="IPR029063">
    <property type="entry name" value="SAM-dependent_MTases_sf"/>
</dbReference>
<comment type="caution">
    <text evidence="9">The sequence shown here is derived from an EMBL/GenBank/DDBJ whole genome shotgun (WGS) entry which is preliminary data.</text>
</comment>
<dbReference type="InterPro" id="IPR020598">
    <property type="entry name" value="rRNA_Ade_methylase_Trfase_N"/>
</dbReference>
<evidence type="ECO:0000256" key="6">
    <source>
        <dbReference type="ARBA" id="ARBA00022884"/>
    </source>
</evidence>
<dbReference type="GO" id="GO:0003723">
    <property type="term" value="F:RNA binding"/>
    <property type="evidence" value="ECO:0007669"/>
    <property type="project" value="UniProtKB-UniRule"/>
</dbReference>
<comment type="similarity">
    <text evidence="7">Belongs to the class I-like SAM-binding methyltransferase superfamily. rRNA adenine N(6)-methyltransferase family.</text>
</comment>
<dbReference type="SMART" id="SM00650">
    <property type="entry name" value="rADc"/>
    <property type="match status" value="1"/>
</dbReference>
<dbReference type="GO" id="GO:0005829">
    <property type="term" value="C:cytosol"/>
    <property type="evidence" value="ECO:0007669"/>
    <property type="project" value="TreeGrafter"/>
</dbReference>
<dbReference type="GO" id="GO:0000179">
    <property type="term" value="F:rRNA (adenine-N6,N6-)-dimethyltransferase activity"/>
    <property type="evidence" value="ECO:0007669"/>
    <property type="project" value="UniProtKB-UniRule"/>
</dbReference>
<feature type="binding site" evidence="7">
    <location>
        <position position="8"/>
    </location>
    <ligand>
        <name>S-adenosyl-L-methionine</name>
        <dbReference type="ChEBI" id="CHEBI:59789"/>
    </ligand>
</feature>
<proteinExistence type="inferred from homology"/>
<evidence type="ECO:0000256" key="4">
    <source>
        <dbReference type="ARBA" id="ARBA00022679"/>
    </source>
</evidence>
<dbReference type="EMBL" id="PFCN01000026">
    <property type="protein sequence ID" value="PIR70311.1"/>
    <property type="molecule type" value="Genomic_DNA"/>
</dbReference>
<evidence type="ECO:0000259" key="8">
    <source>
        <dbReference type="SMART" id="SM00650"/>
    </source>
</evidence>
<evidence type="ECO:0000313" key="10">
    <source>
        <dbReference type="Proteomes" id="UP000229383"/>
    </source>
</evidence>
<evidence type="ECO:0000256" key="3">
    <source>
        <dbReference type="ARBA" id="ARBA00022603"/>
    </source>
</evidence>
<feature type="binding site" evidence="7">
    <location>
        <position position="57"/>
    </location>
    <ligand>
        <name>S-adenosyl-L-methionine</name>
        <dbReference type="ChEBI" id="CHEBI:59789"/>
    </ligand>
</feature>
<dbReference type="PROSITE" id="PS51689">
    <property type="entry name" value="SAM_RNA_A_N6_MT"/>
    <property type="match status" value="1"/>
</dbReference>
<protein>
    <submittedName>
        <fullName evidence="9">Ribosomal RNA small subunit methyltransferase A</fullName>
    </submittedName>
</protein>
<name>A0A2H0TFI6_9BACT</name>
<evidence type="ECO:0000256" key="1">
    <source>
        <dbReference type="ARBA" id="ARBA00022490"/>
    </source>
</evidence>
<keyword evidence="6 7" id="KW-0694">RNA-binding</keyword>
<reference evidence="10" key="1">
    <citation type="submission" date="2017-09" db="EMBL/GenBank/DDBJ databases">
        <title>Depth-based differentiation of microbial function through sediment-hosted aquifers and enrichment of novel symbionts in the deep terrestrial subsurface.</title>
        <authorList>
            <person name="Probst A.J."/>
            <person name="Ladd B."/>
            <person name="Jarett J.K."/>
            <person name="Geller-Mcgrath D.E."/>
            <person name="Sieber C.M.K."/>
            <person name="Emerson J.B."/>
            <person name="Anantharaman K."/>
            <person name="Thomas B.C."/>
            <person name="Malmstrom R."/>
            <person name="Stieglmeier M."/>
            <person name="Klingl A."/>
            <person name="Woyke T."/>
            <person name="Ryan C.M."/>
            <person name="Banfield J.F."/>
        </authorList>
    </citation>
    <scope>NUCLEOTIDE SEQUENCE [LARGE SCALE GENOMIC DNA]</scope>
</reference>
<dbReference type="InterPro" id="IPR001737">
    <property type="entry name" value="KsgA/Erm"/>
</dbReference>
<gene>
    <name evidence="9" type="primary">rsmA</name>
    <name evidence="9" type="ORF">COU46_02085</name>
</gene>
<keyword evidence="2" id="KW-0698">rRNA processing</keyword>
<keyword evidence="1" id="KW-0963">Cytoplasm</keyword>
<evidence type="ECO:0000256" key="7">
    <source>
        <dbReference type="PROSITE-ProRule" id="PRU01026"/>
    </source>
</evidence>
<dbReference type="AlphaFoldDB" id="A0A2H0TFI6"/>
<evidence type="ECO:0000313" key="9">
    <source>
        <dbReference type="EMBL" id="PIR70311.1"/>
    </source>
</evidence>
<dbReference type="PANTHER" id="PTHR11727:SF7">
    <property type="entry name" value="DIMETHYLADENOSINE TRANSFERASE-RELATED"/>
    <property type="match status" value="1"/>
</dbReference>
<dbReference type="CDD" id="cd02440">
    <property type="entry name" value="AdoMet_MTases"/>
    <property type="match status" value="1"/>
</dbReference>
<dbReference type="InterPro" id="IPR011530">
    <property type="entry name" value="rRNA_adenine_dimethylase"/>
</dbReference>
<sequence length="291" mass="32767">MGTKLGQNFLISKAIARRIAKEAGIEPEDVVLEVGPGKGILTDALFKYAPKKIIAIEKDKYLASALKEKYDSFKNVEILEGDVLDYLEEDPRPREFKIVANIPYYLTSRMLRLIFSSGAPKTLPLKVVLMMQKEVAGRVAAKPPQMSLLSVSVQVFGKTRVAFRVPKKYFKPKPKVDSAVLLIEDISRDFFTGISEKDFFYLVKAGFTQKRKFLISNLKNYLWRPDPLSLDSAGFIAPKPNFGDARAGGVAEIKKTDLEEIFKECGVSLKARAQDVSIDNWKNLLYHLSQR</sequence>
<feature type="domain" description="Ribosomal RNA adenine methylase transferase N-terminal" evidence="8">
    <location>
        <begin position="15"/>
        <end position="187"/>
    </location>
</feature>
<organism evidence="9 10">
    <name type="scientific">Candidatus Niyogibacteria bacterium CG10_big_fil_rev_8_21_14_0_10_42_19</name>
    <dbReference type="NCBI Taxonomy" id="1974725"/>
    <lineage>
        <taxon>Bacteria</taxon>
        <taxon>Candidatus Niyogiibacteriota</taxon>
    </lineage>
</organism>
<evidence type="ECO:0000256" key="2">
    <source>
        <dbReference type="ARBA" id="ARBA00022552"/>
    </source>
</evidence>
<dbReference type="SUPFAM" id="SSF53335">
    <property type="entry name" value="S-adenosyl-L-methionine-dependent methyltransferases"/>
    <property type="match status" value="1"/>
</dbReference>
<dbReference type="InterPro" id="IPR020596">
    <property type="entry name" value="rRNA_Ade_Mease_Trfase_CS"/>
</dbReference>
<evidence type="ECO:0000256" key="5">
    <source>
        <dbReference type="ARBA" id="ARBA00022691"/>
    </source>
</evidence>
<dbReference type="NCBIfam" id="TIGR00755">
    <property type="entry name" value="ksgA"/>
    <property type="match status" value="1"/>
</dbReference>
<dbReference type="Proteomes" id="UP000229383">
    <property type="component" value="Unassembled WGS sequence"/>
</dbReference>
<dbReference type="InterPro" id="IPR023165">
    <property type="entry name" value="rRNA_Ade_diMease-like_C"/>
</dbReference>
<dbReference type="Gene3D" id="3.40.50.150">
    <property type="entry name" value="Vaccinia Virus protein VP39"/>
    <property type="match status" value="1"/>
</dbReference>
<feature type="binding site" evidence="7">
    <location>
        <position position="35"/>
    </location>
    <ligand>
        <name>S-adenosyl-L-methionine</name>
        <dbReference type="ChEBI" id="CHEBI:59789"/>
    </ligand>
</feature>
<dbReference type="PANTHER" id="PTHR11727">
    <property type="entry name" value="DIMETHYLADENOSINE TRANSFERASE"/>
    <property type="match status" value="1"/>
</dbReference>